<keyword evidence="2" id="KW-0732">Signal</keyword>
<gene>
    <name evidence="4" type="ORF">ACFSJ0_00310</name>
</gene>
<accession>A0ABW4FY52</accession>
<comment type="caution">
    <text evidence="4">The sequence shown here is derived from an EMBL/GenBank/DDBJ whole genome shotgun (WGS) entry which is preliminary data.</text>
</comment>
<dbReference type="RefSeq" id="WP_219536811.1">
    <property type="nucleotide sequence ID" value="NZ_JAHKRM010000032.1"/>
</dbReference>
<protein>
    <submittedName>
        <fullName evidence="4">CocE/NonD family hydrolase</fullName>
    </submittedName>
</protein>
<dbReference type="Pfam" id="PF02129">
    <property type="entry name" value="Peptidase_S15"/>
    <property type="match status" value="2"/>
</dbReference>
<organism evidence="4 5">
    <name type="scientific">Nonomuraea guangzhouensis</name>
    <dbReference type="NCBI Taxonomy" id="1291555"/>
    <lineage>
        <taxon>Bacteria</taxon>
        <taxon>Bacillati</taxon>
        <taxon>Actinomycetota</taxon>
        <taxon>Actinomycetes</taxon>
        <taxon>Streptosporangiales</taxon>
        <taxon>Streptosporangiaceae</taxon>
        <taxon>Nonomuraea</taxon>
    </lineage>
</organism>
<dbReference type="NCBIfam" id="TIGR00976">
    <property type="entry name" value="CocE_NonD"/>
    <property type="match status" value="1"/>
</dbReference>
<dbReference type="PANTHER" id="PTHR43056">
    <property type="entry name" value="PEPTIDASE S9 PROLYL OLIGOPEPTIDASE"/>
    <property type="match status" value="1"/>
</dbReference>
<keyword evidence="1 4" id="KW-0378">Hydrolase</keyword>
<reference evidence="5" key="1">
    <citation type="journal article" date="2019" name="Int. J. Syst. Evol. Microbiol.">
        <title>The Global Catalogue of Microorganisms (GCM) 10K type strain sequencing project: providing services to taxonomists for standard genome sequencing and annotation.</title>
        <authorList>
            <consortium name="The Broad Institute Genomics Platform"/>
            <consortium name="The Broad Institute Genome Sequencing Center for Infectious Disease"/>
            <person name="Wu L."/>
            <person name="Ma J."/>
        </authorList>
    </citation>
    <scope>NUCLEOTIDE SEQUENCE [LARGE SCALE GENOMIC DNA]</scope>
    <source>
        <strain evidence="5">CGMCC 1.15399</strain>
    </source>
</reference>
<feature type="domain" description="Xaa-Pro dipeptidyl-peptidase C-terminal" evidence="3">
    <location>
        <begin position="295"/>
        <end position="501"/>
    </location>
</feature>
<name>A0ABW4FY52_9ACTN</name>
<dbReference type="Proteomes" id="UP001597097">
    <property type="component" value="Unassembled WGS sequence"/>
</dbReference>
<dbReference type="PANTHER" id="PTHR43056:SF10">
    <property type="entry name" value="COCE_NOND FAMILY, PUTATIVE (AFU_ORTHOLOGUE AFUA_7G00600)-RELATED"/>
    <property type="match status" value="1"/>
</dbReference>
<dbReference type="EMBL" id="JBHUCM010000001">
    <property type="protein sequence ID" value="MFD1535450.1"/>
    <property type="molecule type" value="Genomic_DNA"/>
</dbReference>
<dbReference type="Pfam" id="PF08530">
    <property type="entry name" value="PepX_C"/>
    <property type="match status" value="1"/>
</dbReference>
<evidence type="ECO:0000256" key="1">
    <source>
        <dbReference type="ARBA" id="ARBA00022801"/>
    </source>
</evidence>
<sequence length="507" mass="55455">MKYGRIAAALSAIVTLPLTAPTSAAHADTVPPADPFFSYARAATYGVHTERVSVPLRDGSHLACDLHRPAGADGRPADGRFPGIVYDYNAYDQLQGQGQAAAFFVTRGYTAAVCNVRGTGASPGRLDPFSAQEQRDNYDLIEWLAVQPWSTGRIGQTGVSYGGHTSLLVAVNKPPHLAAIIPVDGISDWYENTIYRGGIYSARIRDWQRAVAPDTLVTYAQHPLYDDYWRERSVKARWQNLDVPVLEIAGWYDRYRAAMVANFQARPKNVWLVAGPWVHGWPSGQPADIGNGAYLAWWDRWLGNRTDAPLPAAKVTSYQVPGTGWQQFTTWPPPGARQTRLGLSADGALTAGWSKPATLGFTVNTETTPSAPDERRTFQTRPYQQDIVLAGDVTAKVRAAFSATDGNIAVVVEDVAPDGTAVRVTQGWLKASHRFGHERAVPVRPGKTYDLEIRTWPTHYRLSAGHSLRVTVSSDDHPEIDSDAPAGRVRLRVGADGSEIRFGTVTR</sequence>
<dbReference type="SMART" id="SM00939">
    <property type="entry name" value="PepX_C"/>
    <property type="match status" value="1"/>
</dbReference>
<proteinExistence type="predicted"/>
<keyword evidence="5" id="KW-1185">Reference proteome</keyword>
<feature type="signal peptide" evidence="2">
    <location>
        <begin position="1"/>
        <end position="27"/>
    </location>
</feature>
<dbReference type="GO" id="GO:0016787">
    <property type="term" value="F:hydrolase activity"/>
    <property type="evidence" value="ECO:0007669"/>
    <property type="project" value="UniProtKB-KW"/>
</dbReference>
<evidence type="ECO:0000259" key="3">
    <source>
        <dbReference type="SMART" id="SM00939"/>
    </source>
</evidence>
<evidence type="ECO:0000313" key="4">
    <source>
        <dbReference type="EMBL" id="MFD1535450.1"/>
    </source>
</evidence>
<dbReference type="InterPro" id="IPR050585">
    <property type="entry name" value="Xaa-Pro_dipeptidyl-ppase/CocE"/>
</dbReference>
<feature type="chain" id="PRO_5046558423" evidence="2">
    <location>
        <begin position="28"/>
        <end position="507"/>
    </location>
</feature>
<dbReference type="InterPro" id="IPR013736">
    <property type="entry name" value="Xaa-Pro_dipept_C"/>
</dbReference>
<dbReference type="InterPro" id="IPR000383">
    <property type="entry name" value="Xaa-Pro-like_dom"/>
</dbReference>
<dbReference type="InterPro" id="IPR005674">
    <property type="entry name" value="CocE/Ser_esterase"/>
</dbReference>
<evidence type="ECO:0000313" key="5">
    <source>
        <dbReference type="Proteomes" id="UP001597097"/>
    </source>
</evidence>
<evidence type="ECO:0000256" key="2">
    <source>
        <dbReference type="SAM" id="SignalP"/>
    </source>
</evidence>